<evidence type="ECO:0000256" key="1">
    <source>
        <dbReference type="SAM" id="SignalP"/>
    </source>
</evidence>
<dbReference type="OrthoDB" id="412981at2759"/>
<dbReference type="EMBL" id="BGZK01000837">
    <property type="protein sequence ID" value="GBP62267.1"/>
    <property type="molecule type" value="Genomic_DNA"/>
</dbReference>
<proteinExistence type="predicted"/>
<evidence type="ECO:0000313" key="2">
    <source>
        <dbReference type="EMBL" id="GBP62267.1"/>
    </source>
</evidence>
<reference evidence="2 3" key="1">
    <citation type="journal article" date="2019" name="Commun. Biol.">
        <title>The bagworm genome reveals a unique fibroin gene that provides high tensile strength.</title>
        <authorList>
            <person name="Kono N."/>
            <person name="Nakamura H."/>
            <person name="Ohtoshi R."/>
            <person name="Tomita M."/>
            <person name="Numata K."/>
            <person name="Arakawa K."/>
        </authorList>
    </citation>
    <scope>NUCLEOTIDE SEQUENCE [LARGE SCALE GENOMIC DNA]</scope>
</reference>
<sequence>MGQFCVVLLGLLCFCSCCPTFGDSVLQVILRGRDLGCSLRDGCELVYKGAVGVSSPKTVVTVEDDVGVSTANLLVDRIREAHVRATTFLHDFFQYRRLVAVTCPRASKRCYGINAVRDFRGATWKSTIDRAGESSRNLNQLCRQLIKTEAPKCPITDRLGLRRYDAKARAKVIVEHLAEQFIPNPAATSPPS</sequence>
<organism evidence="2 3">
    <name type="scientific">Eumeta variegata</name>
    <name type="common">Bagworm moth</name>
    <name type="synonym">Eumeta japonica</name>
    <dbReference type="NCBI Taxonomy" id="151549"/>
    <lineage>
        <taxon>Eukaryota</taxon>
        <taxon>Metazoa</taxon>
        <taxon>Ecdysozoa</taxon>
        <taxon>Arthropoda</taxon>
        <taxon>Hexapoda</taxon>
        <taxon>Insecta</taxon>
        <taxon>Pterygota</taxon>
        <taxon>Neoptera</taxon>
        <taxon>Endopterygota</taxon>
        <taxon>Lepidoptera</taxon>
        <taxon>Glossata</taxon>
        <taxon>Ditrysia</taxon>
        <taxon>Tineoidea</taxon>
        <taxon>Psychidae</taxon>
        <taxon>Oiketicinae</taxon>
        <taxon>Eumeta</taxon>
    </lineage>
</organism>
<dbReference type="AlphaFoldDB" id="A0A4C1XJ17"/>
<gene>
    <name evidence="2" type="ORF">EVAR_8606_1</name>
</gene>
<evidence type="ECO:0000313" key="3">
    <source>
        <dbReference type="Proteomes" id="UP000299102"/>
    </source>
</evidence>
<keyword evidence="3" id="KW-1185">Reference proteome</keyword>
<comment type="caution">
    <text evidence="2">The sequence shown here is derived from an EMBL/GenBank/DDBJ whole genome shotgun (WGS) entry which is preliminary data.</text>
</comment>
<accession>A0A4C1XJ17</accession>
<protein>
    <submittedName>
        <fullName evidence="2">Uncharacterized protein</fullName>
    </submittedName>
</protein>
<name>A0A4C1XJ17_EUMVA</name>
<dbReference type="Proteomes" id="UP000299102">
    <property type="component" value="Unassembled WGS sequence"/>
</dbReference>
<feature type="chain" id="PRO_5020037511" evidence="1">
    <location>
        <begin position="18"/>
        <end position="192"/>
    </location>
</feature>
<keyword evidence="1" id="KW-0732">Signal</keyword>
<feature type="signal peptide" evidence="1">
    <location>
        <begin position="1"/>
        <end position="17"/>
    </location>
</feature>